<organism evidence="5 6">
    <name type="scientific">Suhomyces tanzawaensis NRRL Y-17324</name>
    <dbReference type="NCBI Taxonomy" id="984487"/>
    <lineage>
        <taxon>Eukaryota</taxon>
        <taxon>Fungi</taxon>
        <taxon>Dikarya</taxon>
        <taxon>Ascomycota</taxon>
        <taxon>Saccharomycotina</taxon>
        <taxon>Pichiomycetes</taxon>
        <taxon>Debaryomycetaceae</taxon>
        <taxon>Suhomyces</taxon>
    </lineage>
</organism>
<sequence length="2685" mass="303027">MIGPSYDLSATPSNPQFSKISLALTEDSYDLRPQYVEYDTAQALPVHQVSPDLASVAHQVRHINLDAEDTVDTSGLALQNAPEIHSKSHPNQEQLIPEDPDLEPPYKFNFKFGGESSTPVSEEFSLGKSSYSAKLPQVHQLSSPISQVFTLSHHKEDSPQLPPPLSHSASSIKRLTLANGEEFSSIRRDLATDLKSPAEYSLHIIFTQFVRHAERKLNLCLEYPLLEEPPILDLLAEGVDPQFDKIVASLGYVARRKPKPVIDSVMFWRKSKSEVAAMAAAEVERTVATAKSSLLKLSNSSGISPTNPGIAKNSNSNDRSKRSLSLMRTKSFSKMAHRRNQSTSSAIPSITSTPSINLMEHEFARQKNYYDDQISQARETAIQADRKSLASIYILCRLLIEVVKQTSYEVMGEDLEDKLEEIVYTQLKTTDPISTSQSLVRSANWNLFAELLGFMSEKRFLSVSDRFIADLEKISSNVKLEDEPRLHLLIHGMKHLKLTNYPLEVFEESADFIQSLAKFFDKSQNETIIFAYCEVLSNLVLPLAGILTAEANHPTWVEAIEKIFYKSVQIWNETVSGTSLNKSIAAASNPALSFNLAHGSVSTISNNNGWSYALHAITSALSVSRKELFSEVWFRIIEENSFKLKPKVEVEDKITFIVCMARLVWVYLYRLPDTLNNVVKKLDSLFQILLFNSTASSKKNQWIIFDNLLINALVELIRTVGFNHLNYVLDNVLIKLLKMSFNGTSLENLSPERTILVIKSYMVILEDYELGKKPKFPTDKELDARMGDEEDLERSKRLNEFQFIARTSKNSLSHEELCRSFATLLRLLDNQYGCDIWSSSNALSPNSSGSGSKGQSTFSAFHFGMDFSYQMTKNLHIEVFATLIDSIPFTMVTPYGDKLSSNSTASGPGGISFKSIVEILTRNCVHSNPKVSSAAIKALKKLASRKNPSSLITIFAKISFQFSDKPGPNYDSDYLSSAEFNKLLKIYVDLLKCWLEQFNELTAQKLMDHQANPLAQDDEMMNKDVLNDLYQINYKNDDLNFSNGAKLKPGDELEWKTIITVIEDVEGNGLFFLCSQDSKSRYYGLCILKLVEQFDQAIYNITNETKEDKARALSPESESRKTHSRSSSKFAADIGTRLIHILEDIDFIDLIKPYRKELSVPERSRLAKLKNKKNILIKLAESDYGIDSKIWLRLYPKLLDIFFERCPMPVAMCRSIVCVRMVQMHERILEISENYKNFTSSIFSKTSSTITSTIISGSSNKIPPEILINQWKLYLIFACCSLTSTNDQKISFPNQPTHGRKRSMQMFIQHQKITSAKSVFKMVLPLLKSQQPMIKESVITGLSCLNINIFKTFLDNIPKSVNEWEIQLKKRDHGEDNLRVETIHILSNITTKFKADPQIYTDDWMIANLVSIVKNLKTFLSLPQIQINIEFQKLRRYFCILLENVLIGLKDSTNLNKWIPFEARIGCFNFLKEWCGFGEEDITNDRYSTIILKASKDSSGGSKDSSSKLIAMLELEKNLLQSASLSCMSMLCLFPIKQEIEINGNSVVMAFELNSLMNWINALFKSRDSKFHEYGRQALRNLLTLNLDDEDIYSCVIIECYSNQESPQTLESYFTIFVEEFLSRDQDLMSVPFDILCLANFLIGNDNFEIRCAALKLLKFLDAKTFKSYSFDKFTELIHSRSKIVYKKALYEVSNHLAELDLKGIYDRISFMTKYFNLVGNESRRDILSCLLPWVQTVQLKHTDVTDSPKNKDLESLSQPSIMVLNNLFEITVKFSSKISNEVEALWVALGDNSSNFDIIIDYLLTNCLERKNPIFVEHSRQIVDYLAFAKPEHQLYVIDKFIGNLQPKAMVPPTAKATNANESMLDFPYIANLWKVIPYSEKDSNFSLGQLSMIFLVDLFMVQNDQMLEKLPLLLHVTFSLLDHYLVIVQEQSISLLINLIHLLAPNESKSAETIETLRSRNLWVYDDLNNDKKGARTPKTMDSLTRNILTIFKNLSPTLQDDWSRVSLNWATTCAVRHIACRSFQVFRSLLNFLDQGMLKDMLHRLSNTISDETHDIQGFAMQILMTLNAITAELDSAELIDFPQLFWSSVACLSTIHEQEFIEVLSTMSKFVSKIDLDSPDTVSCLISTFPPKWEGKFEGLQQVILIGLRSSTSWEASIKFLDKLNTLKDSEIIGMGSSRLLMSVLANMPRYLHALGKKEISNEIENSAVSLSDMALNCDKPGLSKILISLSKNRFRSKKDFLVQTVTTIKNSFFPEFEAQSLVLLLGFLSNKIPWIKIETMNVLKQIFPLVNLQRDEFIGVGADLISPLLRLLLTDYAETALEVLDEAVVISGSQLDKDVLRMSLGNTSLKKEYEKTATLFGIPDENGWAIPMPAVTASSTRNNVHAVFSTCLVNNVVDQVEVKNEEEEEEEIHFHMEDYYGPSIVPDYGDSLSVNVEEPDASLSNVWAALDDFDSFFTKDTEQTPLVTGRREHNHSASVDTKNSSDILVPMDSAPHVYDKNASVILNRSLARTQSNTSFKSSLADSIGTSKLGEAGNSVASKRSYIPFRSSKSNFKSKNDSFTTPVIPMNSTFETQNSSTPFKTPNVTTPTLSTFNGNISGGPNSPGAYPVLDSSPYEPNRFALGNKKKSKRATKVSPNAGSPDLLYWANPSSPGVTPPASTQSGTPKLKEKRKTSQKFR</sequence>
<dbReference type="OrthoDB" id="6287725at2759"/>
<feature type="compositionally biased region" description="Low complexity" evidence="1">
    <location>
        <begin position="342"/>
        <end position="351"/>
    </location>
</feature>
<feature type="domain" description="Cell morphogenesis central region" evidence="4">
    <location>
        <begin position="1575"/>
        <end position="1812"/>
    </location>
</feature>
<dbReference type="InterPro" id="IPR029473">
    <property type="entry name" value="MOR2-PAG1_mid"/>
</dbReference>
<feature type="compositionally biased region" description="Polar residues" evidence="1">
    <location>
        <begin position="2655"/>
        <end position="2671"/>
    </location>
</feature>
<evidence type="ECO:0000259" key="4">
    <source>
        <dbReference type="Pfam" id="PF14228"/>
    </source>
</evidence>
<dbReference type="Pfam" id="PF14222">
    <property type="entry name" value="MOR2-PAG1_N"/>
    <property type="match status" value="1"/>
</dbReference>
<dbReference type="Pfam" id="PF14225">
    <property type="entry name" value="MOR2-PAG1_C"/>
    <property type="match status" value="1"/>
</dbReference>
<evidence type="ECO:0000259" key="2">
    <source>
        <dbReference type="Pfam" id="PF14222"/>
    </source>
</evidence>
<dbReference type="PANTHER" id="PTHR12295:SF30">
    <property type="entry name" value="PROTEIN FURRY"/>
    <property type="match status" value="1"/>
</dbReference>
<dbReference type="InterPro" id="IPR016024">
    <property type="entry name" value="ARM-type_fold"/>
</dbReference>
<proteinExistence type="predicted"/>
<reference evidence="6" key="1">
    <citation type="submission" date="2016-05" db="EMBL/GenBank/DDBJ databases">
        <title>Comparative genomics of biotechnologically important yeasts.</title>
        <authorList>
            <consortium name="DOE Joint Genome Institute"/>
            <person name="Riley R."/>
            <person name="Haridas S."/>
            <person name="Wolfe K.H."/>
            <person name="Lopes M.R."/>
            <person name="Hittinger C.T."/>
            <person name="Goker M."/>
            <person name="Salamov A."/>
            <person name="Wisecaver J."/>
            <person name="Long T.M."/>
            <person name="Aerts A.L."/>
            <person name="Barry K."/>
            <person name="Choi C."/>
            <person name="Clum A."/>
            <person name="Coughlan A.Y."/>
            <person name="Deshpande S."/>
            <person name="Douglass A.P."/>
            <person name="Hanson S.J."/>
            <person name="Klenk H.-P."/>
            <person name="Labutti K."/>
            <person name="Lapidus A."/>
            <person name="Lindquist E."/>
            <person name="Lipzen A."/>
            <person name="Meier-Kolthoff J.P."/>
            <person name="Ohm R.A."/>
            <person name="Otillar R.P."/>
            <person name="Pangilinan J."/>
            <person name="Peng Y."/>
            <person name="Rokas A."/>
            <person name="Rosa C.A."/>
            <person name="Scheuner C."/>
            <person name="Sibirny A.A."/>
            <person name="Slot J.C."/>
            <person name="Stielow J.B."/>
            <person name="Sun H."/>
            <person name="Kurtzman C.P."/>
            <person name="Blackwell M."/>
            <person name="Grigoriev I.V."/>
            <person name="Jeffries T.W."/>
        </authorList>
    </citation>
    <scope>NUCLEOTIDE SEQUENCE [LARGE SCALE GENOMIC DNA]</scope>
    <source>
        <strain evidence="6">NRRL Y-17324</strain>
    </source>
</reference>
<dbReference type="STRING" id="984487.A0A1E4SB93"/>
<accession>A0A1E4SB93</accession>
<dbReference type="GO" id="GO:0005933">
    <property type="term" value="C:cellular bud"/>
    <property type="evidence" value="ECO:0007669"/>
    <property type="project" value="EnsemblFungi"/>
</dbReference>
<dbReference type="InterPro" id="IPR025614">
    <property type="entry name" value="Cell_morpho_N"/>
</dbReference>
<keyword evidence="6" id="KW-1185">Reference proteome</keyword>
<name>A0A1E4SB93_9ASCO</name>
<dbReference type="Pfam" id="PF14228">
    <property type="entry name" value="MOR2-PAG1_mid"/>
    <property type="match status" value="2"/>
</dbReference>
<evidence type="ECO:0000313" key="5">
    <source>
        <dbReference type="EMBL" id="ODV76748.1"/>
    </source>
</evidence>
<protein>
    <submittedName>
        <fullName evidence="5">Transcriptional activator leucine zipper</fullName>
    </submittedName>
</protein>
<dbReference type="GeneID" id="30984855"/>
<dbReference type="GO" id="GO:0005938">
    <property type="term" value="C:cell cortex"/>
    <property type="evidence" value="ECO:0007669"/>
    <property type="project" value="TreeGrafter"/>
</dbReference>
<feature type="compositionally biased region" description="Basic residues" evidence="1">
    <location>
        <begin position="2675"/>
        <end position="2685"/>
    </location>
</feature>
<evidence type="ECO:0000259" key="3">
    <source>
        <dbReference type="Pfam" id="PF14225"/>
    </source>
</evidence>
<dbReference type="InterPro" id="IPR039867">
    <property type="entry name" value="Furry/Tao3/Mor2"/>
</dbReference>
<evidence type="ECO:0000313" key="6">
    <source>
        <dbReference type="Proteomes" id="UP000094285"/>
    </source>
</evidence>
<dbReference type="GO" id="GO:0043332">
    <property type="term" value="C:mating projection tip"/>
    <property type="evidence" value="ECO:0007669"/>
    <property type="project" value="EnsemblFungi"/>
</dbReference>
<evidence type="ECO:0000256" key="1">
    <source>
        <dbReference type="SAM" id="MobiDB-lite"/>
    </source>
</evidence>
<dbReference type="GO" id="GO:0000131">
    <property type="term" value="C:incipient cellular bud site"/>
    <property type="evidence" value="ECO:0007669"/>
    <property type="project" value="EnsemblFungi"/>
</dbReference>
<dbReference type="Proteomes" id="UP000094285">
    <property type="component" value="Unassembled WGS sequence"/>
</dbReference>
<dbReference type="GO" id="GO:0007118">
    <property type="term" value="P:budding cell apical bud growth"/>
    <property type="evidence" value="ECO:0007669"/>
    <property type="project" value="EnsemblFungi"/>
</dbReference>
<dbReference type="InterPro" id="IPR025481">
    <property type="entry name" value="Cell_Morphogen_C"/>
</dbReference>
<feature type="domain" description="Cell morphogenesis protein C-terminal" evidence="3">
    <location>
        <begin position="2086"/>
        <end position="2337"/>
    </location>
</feature>
<feature type="domain" description="Cell morphogenesis central region" evidence="4">
    <location>
        <begin position="1888"/>
        <end position="2037"/>
    </location>
</feature>
<dbReference type="GO" id="GO:0000902">
    <property type="term" value="P:cell morphogenesis"/>
    <property type="evidence" value="ECO:0007669"/>
    <property type="project" value="EnsemblFungi"/>
</dbReference>
<feature type="region of interest" description="Disordered" evidence="1">
    <location>
        <begin position="332"/>
        <end position="351"/>
    </location>
</feature>
<dbReference type="SUPFAM" id="SSF48371">
    <property type="entry name" value="ARM repeat"/>
    <property type="match status" value="2"/>
</dbReference>
<dbReference type="PANTHER" id="PTHR12295">
    <property type="entry name" value="FURRY-RELATED"/>
    <property type="match status" value="1"/>
</dbReference>
<dbReference type="RefSeq" id="XP_020061870.1">
    <property type="nucleotide sequence ID" value="XM_020210719.1"/>
</dbReference>
<feature type="region of interest" description="Disordered" evidence="1">
    <location>
        <begin position="2625"/>
        <end position="2685"/>
    </location>
</feature>
<gene>
    <name evidence="5" type="ORF">CANTADRAFT_57646</name>
</gene>
<dbReference type="EMBL" id="KV453917">
    <property type="protein sequence ID" value="ODV76748.1"/>
    <property type="molecule type" value="Genomic_DNA"/>
</dbReference>
<feature type="domain" description="Cell morphogenesis protein N-terminal" evidence="2">
    <location>
        <begin position="385"/>
        <end position="995"/>
    </location>
</feature>